<dbReference type="AlphaFoldDB" id="A0A1F4UP41"/>
<sequence length="438" mass="48549">MSTLAESEIPNSATVVDFEGSYQKSFGILTFPEGADFFDAHVATQDVLSDTGFLTRSGDRMLLSNGRFGIYAYFDQNITGEVYATGAFFSGIGGVLTAFDKNGNVLSESKTACCDFVLNQKLYVESTSVPIYLVLFSREIRYSRLSIDDFFFISQKEICKLDVPLYLQTDPLWKNDKYGNVWWSERGSSRTIEYEGCAVSSASMVLSYYGSKESGIGVSPSTLNAWLRSQPAGYVGGSVNWFSVAKYAREVMGVGLWYRGRESFNNDLLSFRLCSGEPIILELTGHFVVAKGIKNGSFTINDPLGRSSILSQYYGNWYKSTRRFSTQEKDSRGRMQSGYLIIDSDAESDFHVVSPSGESFYTSGDESRNIEIDSPVSGKYVVVFDESENITNAKLYIASGNASGEETLHEVEAIGYIEFYFDSASNNSTLYLPIVSSD</sequence>
<evidence type="ECO:0000313" key="3">
    <source>
        <dbReference type="Proteomes" id="UP000176444"/>
    </source>
</evidence>
<comment type="caution">
    <text evidence="2">The sequence shown here is derived from an EMBL/GenBank/DDBJ whole genome shotgun (WGS) entry which is preliminary data.</text>
</comment>
<name>A0A1F4UP41_UNCKA</name>
<proteinExistence type="predicted"/>
<evidence type="ECO:0000313" key="2">
    <source>
        <dbReference type="EMBL" id="OGC46676.1"/>
    </source>
</evidence>
<dbReference type="InterPro" id="IPR039564">
    <property type="entry name" value="Peptidase_C39-like"/>
</dbReference>
<dbReference type="Proteomes" id="UP000176444">
    <property type="component" value="Unassembled WGS sequence"/>
</dbReference>
<evidence type="ECO:0000259" key="1">
    <source>
        <dbReference type="Pfam" id="PF13529"/>
    </source>
</evidence>
<reference evidence="2 3" key="1">
    <citation type="journal article" date="2016" name="Nat. Commun.">
        <title>Thousands of microbial genomes shed light on interconnected biogeochemical processes in an aquifer system.</title>
        <authorList>
            <person name="Anantharaman K."/>
            <person name="Brown C.T."/>
            <person name="Hug L.A."/>
            <person name="Sharon I."/>
            <person name="Castelle C.J."/>
            <person name="Probst A.J."/>
            <person name="Thomas B.C."/>
            <person name="Singh A."/>
            <person name="Wilkins M.J."/>
            <person name="Karaoz U."/>
            <person name="Brodie E.L."/>
            <person name="Williams K.H."/>
            <person name="Hubbard S.S."/>
            <person name="Banfield J.F."/>
        </authorList>
    </citation>
    <scope>NUCLEOTIDE SEQUENCE [LARGE SCALE GENOMIC DNA]</scope>
</reference>
<accession>A0A1F4UP41</accession>
<dbReference type="Gene3D" id="3.90.70.10">
    <property type="entry name" value="Cysteine proteinases"/>
    <property type="match status" value="1"/>
</dbReference>
<gene>
    <name evidence="2" type="ORF">A2713_02245</name>
</gene>
<dbReference type="PANTHER" id="PTHR40524">
    <property type="entry name" value="PEPTIDASE_C39_2 DOMAIN-CONTAINING PROTEIN"/>
    <property type="match status" value="1"/>
</dbReference>
<protein>
    <recommendedName>
        <fullName evidence="1">Peptidase C39-like domain-containing protein</fullName>
    </recommendedName>
</protein>
<dbReference type="EMBL" id="MEUX01000032">
    <property type="protein sequence ID" value="OGC46676.1"/>
    <property type="molecule type" value="Genomic_DNA"/>
</dbReference>
<dbReference type="PANTHER" id="PTHR40524:SF1">
    <property type="entry name" value="PEPTIDASE C39-LIKE DOMAIN-CONTAINING PROTEIN"/>
    <property type="match status" value="1"/>
</dbReference>
<feature type="domain" description="Peptidase C39-like" evidence="1">
    <location>
        <begin position="161"/>
        <end position="303"/>
    </location>
</feature>
<organism evidence="2 3">
    <name type="scientific">candidate division WWE3 bacterium RIFCSPHIGHO2_01_FULL_35_17</name>
    <dbReference type="NCBI Taxonomy" id="1802614"/>
    <lineage>
        <taxon>Bacteria</taxon>
        <taxon>Katanobacteria</taxon>
    </lineage>
</organism>
<dbReference type="Pfam" id="PF13529">
    <property type="entry name" value="Peptidase_C39_2"/>
    <property type="match status" value="1"/>
</dbReference>